<sequence length="89" mass="10362">MGRIFVSLFLGCSAALIAENAMAQSCYDLWYERNAIYDANGYCFSTQLGMDTFDNSDCWTDRPNFSRAEQRRIDQLRRQERSRGCRVNN</sequence>
<keyword evidence="2" id="KW-0732">Signal</keyword>
<evidence type="ECO:0000313" key="4">
    <source>
        <dbReference type="EMBL" id="MDO6965778.1"/>
    </source>
</evidence>
<comment type="caution">
    <text evidence="4">The sequence shown here is derived from an EMBL/GenBank/DDBJ whole genome shotgun (WGS) entry which is preliminary data.</text>
</comment>
<reference evidence="4" key="1">
    <citation type="journal article" date="2015" name="Int. J. Syst. Evol. Microbiol.">
        <title>Rhizobium alvei sp. nov., isolated from a freshwater river.</title>
        <authorList>
            <person name="Sheu S.Y."/>
            <person name="Huang H.W."/>
            <person name="Young C.C."/>
            <person name="Chen W.M."/>
        </authorList>
    </citation>
    <scope>NUCLEOTIDE SEQUENCE</scope>
    <source>
        <strain evidence="4">TNR-22</strain>
    </source>
</reference>
<reference evidence="4" key="2">
    <citation type="submission" date="2023-07" db="EMBL/GenBank/DDBJ databases">
        <authorList>
            <person name="Shen H."/>
        </authorList>
    </citation>
    <scope>NUCLEOTIDE SEQUENCE</scope>
    <source>
        <strain evidence="4">TNR-22</strain>
    </source>
</reference>
<dbReference type="Pfam" id="PF13308">
    <property type="entry name" value="YARHG"/>
    <property type="match status" value="1"/>
</dbReference>
<protein>
    <submittedName>
        <fullName evidence="4">YARHG domain-containing protein</fullName>
    </submittedName>
</protein>
<organism evidence="4 5">
    <name type="scientific">Rhizobium alvei</name>
    <dbReference type="NCBI Taxonomy" id="1132659"/>
    <lineage>
        <taxon>Bacteria</taxon>
        <taxon>Pseudomonadati</taxon>
        <taxon>Pseudomonadota</taxon>
        <taxon>Alphaproteobacteria</taxon>
        <taxon>Hyphomicrobiales</taxon>
        <taxon>Rhizobiaceae</taxon>
        <taxon>Rhizobium/Agrobacterium group</taxon>
        <taxon>Rhizobium</taxon>
    </lineage>
</organism>
<feature type="domain" description="YARHG" evidence="3">
    <location>
        <begin position="6"/>
        <end position="81"/>
    </location>
</feature>
<evidence type="ECO:0000259" key="3">
    <source>
        <dbReference type="SMART" id="SM01324"/>
    </source>
</evidence>
<proteinExistence type="predicted"/>
<feature type="compositionally biased region" description="Basic and acidic residues" evidence="1">
    <location>
        <begin position="70"/>
        <end position="83"/>
    </location>
</feature>
<dbReference type="InterPro" id="IPR025582">
    <property type="entry name" value="YARHG_dom"/>
</dbReference>
<dbReference type="Proteomes" id="UP001174932">
    <property type="component" value="Unassembled WGS sequence"/>
</dbReference>
<name>A0ABT8YQ25_9HYPH</name>
<accession>A0ABT8YQ25</accession>
<gene>
    <name evidence="4" type="ORF">Q4481_17590</name>
</gene>
<feature type="signal peptide" evidence="2">
    <location>
        <begin position="1"/>
        <end position="23"/>
    </location>
</feature>
<dbReference type="RefSeq" id="WP_304377708.1">
    <property type="nucleotide sequence ID" value="NZ_JBEPMS010000001.1"/>
</dbReference>
<evidence type="ECO:0000256" key="1">
    <source>
        <dbReference type="SAM" id="MobiDB-lite"/>
    </source>
</evidence>
<evidence type="ECO:0000313" key="5">
    <source>
        <dbReference type="Proteomes" id="UP001174932"/>
    </source>
</evidence>
<dbReference type="SMART" id="SM01324">
    <property type="entry name" value="YARHG"/>
    <property type="match status" value="1"/>
</dbReference>
<dbReference type="EMBL" id="JAUOZU010000013">
    <property type="protein sequence ID" value="MDO6965778.1"/>
    <property type="molecule type" value="Genomic_DNA"/>
</dbReference>
<feature type="region of interest" description="Disordered" evidence="1">
    <location>
        <begin position="70"/>
        <end position="89"/>
    </location>
</feature>
<evidence type="ECO:0000256" key="2">
    <source>
        <dbReference type="SAM" id="SignalP"/>
    </source>
</evidence>
<feature type="chain" id="PRO_5045802682" evidence="2">
    <location>
        <begin position="24"/>
        <end position="89"/>
    </location>
</feature>
<keyword evidence="5" id="KW-1185">Reference proteome</keyword>